<sequence length="331" mass="35389">MNFPPLTYGGSAMLCRFVPRSLVLALAALPLAGCWEDDGSTALGTLERDRVALTATAAEVVMDLPVPQGTKVTKGTILVKLDDTAQQAIVNQARAEVSKAKAELTKLQNGAREEEIAEARATVAGAKASLLEADTTYKRTQDLTGRGTSSQAQLDTAQAARDSAEAKLQIAQEQLRQLVNGARAEDLDIARAGLEAAEAILASAEKTLDDLTIRASRDGTLNNLPWNLGERVTVGSPLAVLLAGEAPYARVYVPEPHRVAIKEGDKLQVRIDGLDQTMEGTVRWISSEPSFTPYYALNQSDRARLMYVAEVQLPDSASSLPDGVPAQVLLK</sequence>
<feature type="coiled-coil region" evidence="3">
    <location>
        <begin position="154"/>
        <end position="214"/>
    </location>
</feature>
<evidence type="ECO:0000256" key="3">
    <source>
        <dbReference type="SAM" id="Coils"/>
    </source>
</evidence>
<evidence type="ECO:0000259" key="4">
    <source>
        <dbReference type="Pfam" id="PF25881"/>
    </source>
</evidence>
<organism evidence="5 6">
    <name type="scientific">Roseibium suaedae</name>
    <dbReference type="NCBI Taxonomy" id="735517"/>
    <lineage>
        <taxon>Bacteria</taxon>
        <taxon>Pseudomonadati</taxon>
        <taxon>Pseudomonadota</taxon>
        <taxon>Alphaproteobacteria</taxon>
        <taxon>Hyphomicrobiales</taxon>
        <taxon>Stappiaceae</taxon>
        <taxon>Roseibium</taxon>
    </lineage>
</organism>
<dbReference type="InterPro" id="IPR050465">
    <property type="entry name" value="UPF0194_transport"/>
</dbReference>
<feature type="domain" description="YbhG-like alpha-helical hairpin" evidence="4">
    <location>
        <begin position="81"/>
        <end position="210"/>
    </location>
</feature>
<dbReference type="Proteomes" id="UP000186002">
    <property type="component" value="Unassembled WGS sequence"/>
</dbReference>
<dbReference type="RefSeq" id="WP_208979960.1">
    <property type="nucleotide sequence ID" value="NZ_FRBW01000001.1"/>
</dbReference>
<evidence type="ECO:0000256" key="1">
    <source>
        <dbReference type="ARBA" id="ARBA00004196"/>
    </source>
</evidence>
<dbReference type="STRING" id="735517.SAMN05444272_0827"/>
<dbReference type="Gene3D" id="2.40.50.100">
    <property type="match status" value="1"/>
</dbReference>
<protein>
    <submittedName>
        <fullName evidence="5">HlyD family secretion protein</fullName>
    </submittedName>
</protein>
<evidence type="ECO:0000256" key="2">
    <source>
        <dbReference type="ARBA" id="ARBA00023054"/>
    </source>
</evidence>
<keyword evidence="6" id="KW-1185">Reference proteome</keyword>
<comment type="subcellular location">
    <subcellularLocation>
        <location evidence="1">Cell envelope</location>
    </subcellularLocation>
</comment>
<dbReference type="Gene3D" id="1.10.287.470">
    <property type="entry name" value="Helix hairpin bin"/>
    <property type="match status" value="2"/>
</dbReference>
<dbReference type="EMBL" id="FRBW01000001">
    <property type="protein sequence ID" value="SHL53999.1"/>
    <property type="molecule type" value="Genomic_DNA"/>
</dbReference>
<proteinExistence type="predicted"/>
<dbReference type="PANTHER" id="PTHR32347">
    <property type="entry name" value="EFFLUX SYSTEM COMPONENT YKNX-RELATED"/>
    <property type="match status" value="1"/>
</dbReference>
<evidence type="ECO:0000313" key="5">
    <source>
        <dbReference type="EMBL" id="SHL53999.1"/>
    </source>
</evidence>
<dbReference type="Gene3D" id="2.40.30.170">
    <property type="match status" value="1"/>
</dbReference>
<dbReference type="AlphaFoldDB" id="A0A1M7BHB1"/>
<dbReference type="PANTHER" id="PTHR32347:SF29">
    <property type="entry name" value="UPF0194 MEMBRANE PROTEIN YBHG"/>
    <property type="match status" value="1"/>
</dbReference>
<name>A0A1M7BHB1_9HYPH</name>
<evidence type="ECO:0000313" key="6">
    <source>
        <dbReference type="Proteomes" id="UP000186002"/>
    </source>
</evidence>
<dbReference type="GO" id="GO:0030313">
    <property type="term" value="C:cell envelope"/>
    <property type="evidence" value="ECO:0007669"/>
    <property type="project" value="UniProtKB-SubCell"/>
</dbReference>
<dbReference type="InterPro" id="IPR059052">
    <property type="entry name" value="HH_YbhG-like"/>
</dbReference>
<accession>A0A1M7BHB1</accession>
<dbReference type="Pfam" id="PF25881">
    <property type="entry name" value="HH_YBHG"/>
    <property type="match status" value="1"/>
</dbReference>
<feature type="coiled-coil region" evidence="3">
    <location>
        <begin position="90"/>
        <end position="117"/>
    </location>
</feature>
<reference evidence="5 6" key="1">
    <citation type="submission" date="2016-11" db="EMBL/GenBank/DDBJ databases">
        <authorList>
            <person name="Jaros S."/>
            <person name="Januszkiewicz K."/>
            <person name="Wedrychowicz H."/>
        </authorList>
    </citation>
    <scope>NUCLEOTIDE SEQUENCE [LARGE SCALE GENOMIC DNA]</scope>
    <source>
        <strain evidence="5 6">DSM 22153</strain>
    </source>
</reference>
<keyword evidence="2 3" id="KW-0175">Coiled coil</keyword>
<gene>
    <name evidence="5" type="ORF">SAMN05444272_0827</name>
</gene>
<dbReference type="SUPFAM" id="SSF111369">
    <property type="entry name" value="HlyD-like secretion proteins"/>
    <property type="match status" value="3"/>
</dbReference>